<dbReference type="AlphaFoldDB" id="A0AAP2WKJ9"/>
<feature type="domain" description="Bacterial toxin 24" evidence="2">
    <location>
        <begin position="42"/>
        <end position="97"/>
    </location>
</feature>
<dbReference type="InterPro" id="IPR029114">
    <property type="entry name" value="Ntox24"/>
</dbReference>
<sequence>MSTGKPINYTDVSIAGGGRHPAAREKVSPNTGIRFERILFRQPDKGGGANGTVYRTDNQGNITSYAVYDSEGMIIKRVDVTGAAHTDVSTLHVIDMVEINCRMGLLGFSHRRQNWRQGRPNRTRFHNEN</sequence>
<dbReference type="Pfam" id="PF15529">
    <property type="entry name" value="Ntox24"/>
    <property type="match status" value="1"/>
</dbReference>
<evidence type="ECO:0000313" key="4">
    <source>
        <dbReference type="Proteomes" id="UP000814126"/>
    </source>
</evidence>
<reference evidence="3" key="1">
    <citation type="submission" date="2019-11" db="EMBL/GenBank/DDBJ databases">
        <title>Epiphytic Pseudomonas syringae from cherry orchards.</title>
        <authorList>
            <person name="Hulin M.T."/>
        </authorList>
    </citation>
    <scope>NUCLEOTIDE SEQUENCE</scope>
    <source>
        <strain evidence="3">PA-2-1F</strain>
    </source>
</reference>
<proteinExistence type="predicted"/>
<dbReference type="EMBL" id="WJZX01000253">
    <property type="protein sequence ID" value="MCF5658277.1"/>
    <property type="molecule type" value="Genomic_DNA"/>
</dbReference>
<feature type="region of interest" description="Disordered" evidence="1">
    <location>
        <begin position="1"/>
        <end position="28"/>
    </location>
</feature>
<evidence type="ECO:0000313" key="3">
    <source>
        <dbReference type="EMBL" id="MCF5658277.1"/>
    </source>
</evidence>
<organism evidence="3 4">
    <name type="scientific">Pseudomonas poae</name>
    <dbReference type="NCBI Taxonomy" id="200451"/>
    <lineage>
        <taxon>Bacteria</taxon>
        <taxon>Pseudomonadati</taxon>
        <taxon>Pseudomonadota</taxon>
        <taxon>Gammaproteobacteria</taxon>
        <taxon>Pseudomonadales</taxon>
        <taxon>Pseudomonadaceae</taxon>
        <taxon>Pseudomonas</taxon>
    </lineage>
</organism>
<gene>
    <name evidence="3" type="ORF">GIV46_25135</name>
</gene>
<accession>A0AAP2WKJ9</accession>
<evidence type="ECO:0000259" key="2">
    <source>
        <dbReference type="Pfam" id="PF15529"/>
    </source>
</evidence>
<dbReference type="Proteomes" id="UP000814126">
    <property type="component" value="Unassembled WGS sequence"/>
</dbReference>
<name>A0AAP2WKJ9_9PSED</name>
<evidence type="ECO:0000256" key="1">
    <source>
        <dbReference type="SAM" id="MobiDB-lite"/>
    </source>
</evidence>
<comment type="caution">
    <text evidence="3">The sequence shown here is derived from an EMBL/GenBank/DDBJ whole genome shotgun (WGS) entry which is preliminary data.</text>
</comment>
<protein>
    <recommendedName>
        <fullName evidence="2">Bacterial toxin 24 domain-containing protein</fullName>
    </recommendedName>
</protein>